<keyword evidence="9" id="KW-1185">Reference proteome</keyword>
<feature type="compositionally biased region" description="Pro residues" evidence="6">
    <location>
        <begin position="81"/>
        <end position="98"/>
    </location>
</feature>
<feature type="compositionally biased region" description="Polar residues" evidence="6">
    <location>
        <begin position="63"/>
        <end position="73"/>
    </location>
</feature>
<evidence type="ECO:0000313" key="9">
    <source>
        <dbReference type="Proteomes" id="UP000504638"/>
    </source>
</evidence>
<dbReference type="PANTHER" id="PTHR19818:SF139">
    <property type="entry name" value="PAIR-RULE PROTEIN ODD-PAIRED"/>
    <property type="match status" value="1"/>
</dbReference>
<dbReference type="InterPro" id="IPR013087">
    <property type="entry name" value="Znf_C2H2_type"/>
</dbReference>
<feature type="region of interest" description="Disordered" evidence="6">
    <location>
        <begin position="1"/>
        <end position="98"/>
    </location>
</feature>
<evidence type="ECO:0000313" key="10">
    <source>
        <dbReference type="RefSeq" id="XP_033538887.1"/>
    </source>
</evidence>
<gene>
    <name evidence="8 10" type="ORF">P152DRAFT_453841</name>
</gene>
<evidence type="ECO:0000256" key="4">
    <source>
        <dbReference type="ARBA" id="ARBA00022833"/>
    </source>
</evidence>
<feature type="compositionally biased region" description="Polar residues" evidence="6">
    <location>
        <begin position="28"/>
        <end position="41"/>
    </location>
</feature>
<keyword evidence="3 5" id="KW-0863">Zinc-finger</keyword>
<evidence type="ECO:0000256" key="1">
    <source>
        <dbReference type="ARBA" id="ARBA00022723"/>
    </source>
</evidence>
<organism evidence="8">
    <name type="scientific">Eremomyces bilateralis CBS 781.70</name>
    <dbReference type="NCBI Taxonomy" id="1392243"/>
    <lineage>
        <taxon>Eukaryota</taxon>
        <taxon>Fungi</taxon>
        <taxon>Dikarya</taxon>
        <taxon>Ascomycota</taxon>
        <taxon>Pezizomycotina</taxon>
        <taxon>Dothideomycetes</taxon>
        <taxon>Dothideomycetes incertae sedis</taxon>
        <taxon>Eremomycetales</taxon>
        <taxon>Eremomycetaceae</taxon>
        <taxon>Eremomyces</taxon>
    </lineage>
</organism>
<dbReference type="PANTHER" id="PTHR19818">
    <property type="entry name" value="ZINC FINGER PROTEIN ZIC AND GLI"/>
    <property type="match status" value="1"/>
</dbReference>
<dbReference type="Proteomes" id="UP000504638">
    <property type="component" value="Unplaced"/>
</dbReference>
<feature type="region of interest" description="Disordered" evidence="6">
    <location>
        <begin position="334"/>
        <end position="363"/>
    </location>
</feature>
<evidence type="ECO:0000256" key="3">
    <source>
        <dbReference type="ARBA" id="ARBA00022771"/>
    </source>
</evidence>
<dbReference type="OrthoDB" id="3437960at2759"/>
<keyword evidence="4" id="KW-0862">Zinc</keyword>
<name>A0A6G1GH43_9PEZI</name>
<accession>A0A6G1GH43</accession>
<reference evidence="8 10" key="1">
    <citation type="submission" date="2020-01" db="EMBL/GenBank/DDBJ databases">
        <authorList>
            <consortium name="DOE Joint Genome Institute"/>
            <person name="Haridas S."/>
            <person name="Albert R."/>
            <person name="Binder M."/>
            <person name="Bloem J."/>
            <person name="Labutti K."/>
            <person name="Salamov A."/>
            <person name="Andreopoulos B."/>
            <person name="Baker S.E."/>
            <person name="Barry K."/>
            <person name="Bills G."/>
            <person name="Bluhm B.H."/>
            <person name="Cannon C."/>
            <person name="Castanera R."/>
            <person name="Culley D.E."/>
            <person name="Daum C."/>
            <person name="Ezra D."/>
            <person name="Gonzalez J.B."/>
            <person name="Henrissat B."/>
            <person name="Kuo A."/>
            <person name="Liang C."/>
            <person name="Lipzen A."/>
            <person name="Lutzoni F."/>
            <person name="Magnuson J."/>
            <person name="Mondo S."/>
            <person name="Nolan M."/>
            <person name="Ohm R."/>
            <person name="Pangilinan J."/>
            <person name="Park H.-J."/>
            <person name="Ramirez L."/>
            <person name="Alfaro M."/>
            <person name="Sun H."/>
            <person name="Tritt A."/>
            <person name="Yoshinaga Y."/>
            <person name="Zwiers L.-H."/>
            <person name="Turgeon B.G."/>
            <person name="Goodwin S.B."/>
            <person name="Spatafora J.W."/>
            <person name="Crous P.W."/>
            <person name="Grigoriev I.V."/>
        </authorList>
    </citation>
    <scope>NUCLEOTIDE SEQUENCE</scope>
    <source>
        <strain evidence="8 10">CBS 781.70</strain>
    </source>
</reference>
<evidence type="ECO:0000259" key="7">
    <source>
        <dbReference type="PROSITE" id="PS50157"/>
    </source>
</evidence>
<feature type="domain" description="C2H2-type" evidence="7">
    <location>
        <begin position="443"/>
        <end position="468"/>
    </location>
</feature>
<dbReference type="InterPro" id="IPR036236">
    <property type="entry name" value="Znf_C2H2_sf"/>
</dbReference>
<proteinExistence type="predicted"/>
<dbReference type="SMART" id="SM00355">
    <property type="entry name" value="ZnF_C2H2"/>
    <property type="match status" value="4"/>
</dbReference>
<protein>
    <recommendedName>
        <fullName evidence="7">C2H2-type domain-containing protein</fullName>
    </recommendedName>
</protein>
<dbReference type="PROSITE" id="PS00028">
    <property type="entry name" value="ZINC_FINGER_C2H2_1"/>
    <property type="match status" value="1"/>
</dbReference>
<dbReference type="AlphaFoldDB" id="A0A6G1GH43"/>
<feature type="region of interest" description="Disordered" evidence="6">
    <location>
        <begin position="275"/>
        <end position="308"/>
    </location>
</feature>
<dbReference type="EMBL" id="ML975149">
    <property type="protein sequence ID" value="KAF1817256.1"/>
    <property type="molecule type" value="Genomic_DNA"/>
</dbReference>
<dbReference type="PROSITE" id="PS50157">
    <property type="entry name" value="ZINC_FINGER_C2H2_2"/>
    <property type="match status" value="3"/>
</dbReference>
<sequence>MRLEQFQFDTMQSNIGRKRRRSPDIATNALSYRPTISPTSHRFQRHSNPHQHPPCQHQAPHTTFPSLPSTPSASRDDPTPSHNPQPLPSSPPHPPKGPPCFALHDFTTAFDTSFLRPPSPCEEPCPIACTSEDDACGIPGYCALPTCVDAGCADGLNDRCGEIPCDGCDCSQPCTDSNCFDGGLYQSPCFEEGCLHSYPGDVGPMYPPDEPEMDGDVTECDDWQCLLAGQLQNGQQWWSGSGLELCQEAHDGHPSWPHFHTLAQTSIANQISSQFPGTLMGDDGRTRHGHHTCFNSPVSRPHTEQGSLPFQEQEYSVLRSDPFGLDLSRLQQGTNLQPPLTSLREQRTEIPGTSPIKSQPNTTIEASPHVISTSNLPTPPLTTSTSATDPIPPTELYQCNWVTDPTDPTTCCPLTFPTASALQHHFERAHTALLSGTYHCQRLHCDRFCGRDFRQRGKLNRHLLVHSGFCEHVCDLCGKAHGTKEQLKNHYTTHTKEKPYVCGWCGQRSATATQQKNHERTHTKEKPFVCRVCGHRSGDVSFSEGSNQRKNDG</sequence>
<dbReference type="Gene3D" id="3.30.160.60">
    <property type="entry name" value="Classic Zinc Finger"/>
    <property type="match status" value="3"/>
</dbReference>
<dbReference type="SUPFAM" id="SSF57667">
    <property type="entry name" value="beta-beta-alpha zinc fingers"/>
    <property type="match status" value="2"/>
</dbReference>
<dbReference type="GO" id="GO:0008270">
    <property type="term" value="F:zinc ion binding"/>
    <property type="evidence" value="ECO:0007669"/>
    <property type="project" value="UniProtKB-KW"/>
</dbReference>
<dbReference type="GO" id="GO:0005634">
    <property type="term" value="C:nucleus"/>
    <property type="evidence" value="ECO:0007669"/>
    <property type="project" value="UniProtKB-ARBA"/>
</dbReference>
<evidence type="ECO:0000256" key="5">
    <source>
        <dbReference type="PROSITE-ProRule" id="PRU00042"/>
    </source>
</evidence>
<feature type="compositionally biased region" description="Polar residues" evidence="6">
    <location>
        <begin position="293"/>
        <end position="308"/>
    </location>
</feature>
<keyword evidence="1" id="KW-0479">Metal-binding</keyword>
<feature type="domain" description="C2H2-type" evidence="7">
    <location>
        <begin position="500"/>
        <end position="527"/>
    </location>
</feature>
<dbReference type="GO" id="GO:0000978">
    <property type="term" value="F:RNA polymerase II cis-regulatory region sequence-specific DNA binding"/>
    <property type="evidence" value="ECO:0007669"/>
    <property type="project" value="TreeGrafter"/>
</dbReference>
<evidence type="ECO:0000313" key="8">
    <source>
        <dbReference type="EMBL" id="KAF1817256.1"/>
    </source>
</evidence>
<dbReference type="GeneID" id="54419033"/>
<keyword evidence="2" id="KW-0677">Repeat</keyword>
<dbReference type="GO" id="GO:0045944">
    <property type="term" value="P:positive regulation of transcription by RNA polymerase II"/>
    <property type="evidence" value="ECO:0007669"/>
    <property type="project" value="UniProtKB-ARBA"/>
</dbReference>
<evidence type="ECO:0000256" key="2">
    <source>
        <dbReference type="ARBA" id="ARBA00022737"/>
    </source>
</evidence>
<dbReference type="GO" id="GO:0000981">
    <property type="term" value="F:DNA-binding transcription factor activity, RNA polymerase II-specific"/>
    <property type="evidence" value="ECO:0007669"/>
    <property type="project" value="TreeGrafter"/>
</dbReference>
<reference evidence="10" key="3">
    <citation type="submission" date="2025-04" db="UniProtKB">
        <authorList>
            <consortium name="RefSeq"/>
        </authorList>
    </citation>
    <scope>IDENTIFICATION</scope>
    <source>
        <strain evidence="10">CBS 781.70</strain>
    </source>
</reference>
<dbReference type="FunFam" id="3.30.160.60:FF:000446">
    <property type="entry name" value="Zinc finger protein"/>
    <property type="match status" value="1"/>
</dbReference>
<evidence type="ECO:0000256" key="6">
    <source>
        <dbReference type="SAM" id="MobiDB-lite"/>
    </source>
</evidence>
<dbReference type="InterPro" id="IPR050329">
    <property type="entry name" value="GLI_C2H2-zinc-finger"/>
</dbReference>
<reference evidence="10" key="2">
    <citation type="submission" date="2020-04" db="EMBL/GenBank/DDBJ databases">
        <authorList>
            <consortium name="NCBI Genome Project"/>
        </authorList>
    </citation>
    <scope>NUCLEOTIDE SEQUENCE</scope>
    <source>
        <strain evidence="10">CBS 781.70</strain>
    </source>
</reference>
<dbReference type="RefSeq" id="XP_033538887.1">
    <property type="nucleotide sequence ID" value="XM_033678463.1"/>
</dbReference>
<feature type="domain" description="C2H2-type" evidence="7">
    <location>
        <begin position="472"/>
        <end position="499"/>
    </location>
</feature>